<accession>A0A6A6Y6W2</accession>
<reference evidence="4" key="3">
    <citation type="submission" date="2025-04" db="UniProtKB">
        <authorList>
            <consortium name="RefSeq"/>
        </authorList>
    </citation>
    <scope>IDENTIFICATION</scope>
    <source>
        <strain evidence="4">CBS 304.34</strain>
    </source>
</reference>
<evidence type="ECO:0000313" key="2">
    <source>
        <dbReference type="EMBL" id="KAF2804268.1"/>
    </source>
</evidence>
<keyword evidence="3" id="KW-1185">Reference proteome</keyword>
<dbReference type="GeneID" id="54463309"/>
<feature type="region of interest" description="Disordered" evidence="1">
    <location>
        <begin position="126"/>
        <end position="168"/>
    </location>
</feature>
<dbReference type="Proteomes" id="UP000504636">
    <property type="component" value="Unplaced"/>
</dbReference>
<dbReference type="AlphaFoldDB" id="A0A6A6Y6W2"/>
<evidence type="ECO:0000313" key="4">
    <source>
        <dbReference type="RefSeq" id="XP_033571232.1"/>
    </source>
</evidence>
<reference evidence="2 4" key="1">
    <citation type="journal article" date="2020" name="Stud. Mycol.">
        <title>101 Dothideomycetes genomes: a test case for predicting lifestyles and emergence of pathogens.</title>
        <authorList>
            <person name="Haridas S."/>
            <person name="Albert R."/>
            <person name="Binder M."/>
            <person name="Bloem J."/>
            <person name="Labutti K."/>
            <person name="Salamov A."/>
            <person name="Andreopoulos B."/>
            <person name="Baker S."/>
            <person name="Barry K."/>
            <person name="Bills G."/>
            <person name="Bluhm B."/>
            <person name="Cannon C."/>
            <person name="Castanera R."/>
            <person name="Culley D."/>
            <person name="Daum C."/>
            <person name="Ezra D."/>
            <person name="Gonzalez J."/>
            <person name="Henrissat B."/>
            <person name="Kuo A."/>
            <person name="Liang C."/>
            <person name="Lipzen A."/>
            <person name="Lutzoni F."/>
            <person name="Magnuson J."/>
            <person name="Mondo S."/>
            <person name="Nolan M."/>
            <person name="Ohm R."/>
            <person name="Pangilinan J."/>
            <person name="Park H.-J."/>
            <person name="Ramirez L."/>
            <person name="Alfaro M."/>
            <person name="Sun H."/>
            <person name="Tritt A."/>
            <person name="Yoshinaga Y."/>
            <person name="Zwiers L.-H."/>
            <person name="Turgeon B."/>
            <person name="Goodwin S."/>
            <person name="Spatafora J."/>
            <person name="Crous P."/>
            <person name="Grigoriev I."/>
        </authorList>
    </citation>
    <scope>NUCLEOTIDE SEQUENCE</scope>
    <source>
        <strain evidence="2 4">CBS 304.34</strain>
    </source>
</reference>
<evidence type="ECO:0000256" key="1">
    <source>
        <dbReference type="SAM" id="MobiDB-lite"/>
    </source>
</evidence>
<organism evidence="2">
    <name type="scientific">Mytilinidion resinicola</name>
    <dbReference type="NCBI Taxonomy" id="574789"/>
    <lineage>
        <taxon>Eukaryota</taxon>
        <taxon>Fungi</taxon>
        <taxon>Dikarya</taxon>
        <taxon>Ascomycota</taxon>
        <taxon>Pezizomycotina</taxon>
        <taxon>Dothideomycetes</taxon>
        <taxon>Pleosporomycetidae</taxon>
        <taxon>Mytilinidiales</taxon>
        <taxon>Mytilinidiaceae</taxon>
        <taxon>Mytilinidion</taxon>
    </lineage>
</organism>
<evidence type="ECO:0000313" key="3">
    <source>
        <dbReference type="Proteomes" id="UP000504636"/>
    </source>
</evidence>
<sequence length="168" mass="18738">MHSDLKTVCKVFKKDIEAIERLWTPHTDTTVRITSPSQLRQLPTVTQKVNDKAAAAKQPWAGFQEVEVVWFHKNALEEANNDRDLGNHLARTIGAPGVNHRNRQIFMEAVNVGLAWSPLYDPYDGLEMSRPQDHPSLEVQPDTPCSDGDGSQLAVASSEDDLVEFGHP</sequence>
<gene>
    <name evidence="2 4" type="ORF">BDZ99DRAFT_481420</name>
</gene>
<name>A0A6A6Y6W2_9PEZI</name>
<proteinExistence type="predicted"/>
<dbReference type="RefSeq" id="XP_033571232.1">
    <property type="nucleotide sequence ID" value="XM_033722416.1"/>
</dbReference>
<dbReference type="EMBL" id="MU003714">
    <property type="protein sequence ID" value="KAF2804268.1"/>
    <property type="molecule type" value="Genomic_DNA"/>
</dbReference>
<protein>
    <submittedName>
        <fullName evidence="2 4">Uncharacterized protein</fullName>
    </submittedName>
</protein>
<reference evidence="4" key="2">
    <citation type="submission" date="2020-04" db="EMBL/GenBank/DDBJ databases">
        <authorList>
            <consortium name="NCBI Genome Project"/>
        </authorList>
    </citation>
    <scope>NUCLEOTIDE SEQUENCE</scope>
    <source>
        <strain evidence="4">CBS 304.34</strain>
    </source>
</reference>
<feature type="compositionally biased region" description="Acidic residues" evidence="1">
    <location>
        <begin position="158"/>
        <end position="168"/>
    </location>
</feature>